<evidence type="ECO:0000256" key="1">
    <source>
        <dbReference type="SAM" id="SignalP"/>
    </source>
</evidence>
<keyword evidence="1" id="KW-0732">Signal</keyword>
<dbReference type="OrthoDB" id="2161905at2"/>
<protein>
    <submittedName>
        <fullName evidence="2">Toxin 44</fullName>
    </submittedName>
</protein>
<accession>A0A1H3V307</accession>
<dbReference type="EMBL" id="FNPI01000035">
    <property type="protein sequence ID" value="SDZ68439.1"/>
    <property type="molecule type" value="Genomic_DNA"/>
</dbReference>
<organism evidence="2 3">
    <name type="scientific">Evansella caseinilytica</name>
    <dbReference type="NCBI Taxonomy" id="1503961"/>
    <lineage>
        <taxon>Bacteria</taxon>
        <taxon>Bacillati</taxon>
        <taxon>Bacillota</taxon>
        <taxon>Bacilli</taxon>
        <taxon>Bacillales</taxon>
        <taxon>Bacillaceae</taxon>
        <taxon>Evansella</taxon>
    </lineage>
</organism>
<keyword evidence="3" id="KW-1185">Reference proteome</keyword>
<gene>
    <name evidence="2" type="ORF">SAMN05421736_1353</name>
</gene>
<proteinExistence type="predicted"/>
<sequence>MKKAFFISCFVSISFFLSLGVTNAASNFSEIQTTEELHQELKNQKMILLDENGMIALPDNIDSLGAKQNLIDEYINMIDLTNQQIEDGIISMDQELNVEPFTVEEVADKVYQLDQKQNETLQPQADSCISLVHLVEKNRDELEEVFRTQLAVNPTSAYTFAVGWWVGKVMEGGAWDYKIQPGYAPWYKTFCMLHYNGVVLEHNSKWLGNYNYGYTGELLFSLSVLHAGGDAISYALNWRPDGKEAKDAIEWGFSDAYWFY</sequence>
<name>A0A1H3V307_9BACI</name>
<feature type="signal peptide" evidence="1">
    <location>
        <begin position="1"/>
        <end position="24"/>
    </location>
</feature>
<feature type="chain" id="PRO_5011725313" evidence="1">
    <location>
        <begin position="25"/>
        <end position="260"/>
    </location>
</feature>
<dbReference type="AlphaFoldDB" id="A0A1H3V307"/>
<dbReference type="Proteomes" id="UP000198935">
    <property type="component" value="Unassembled WGS sequence"/>
</dbReference>
<evidence type="ECO:0000313" key="3">
    <source>
        <dbReference type="Proteomes" id="UP000198935"/>
    </source>
</evidence>
<evidence type="ECO:0000313" key="2">
    <source>
        <dbReference type="EMBL" id="SDZ68439.1"/>
    </source>
</evidence>
<reference evidence="3" key="1">
    <citation type="submission" date="2016-10" db="EMBL/GenBank/DDBJ databases">
        <authorList>
            <person name="Varghese N."/>
            <person name="Submissions S."/>
        </authorList>
    </citation>
    <scope>NUCLEOTIDE SEQUENCE [LARGE SCALE GENOMIC DNA]</scope>
    <source>
        <strain evidence="3">SP</strain>
    </source>
</reference>